<comment type="caution">
    <text evidence="1">The sequence shown here is derived from an EMBL/GenBank/DDBJ whole genome shotgun (WGS) entry which is preliminary data.</text>
</comment>
<name>A0A5N6LNA2_9ASTR</name>
<reference evidence="1 2" key="1">
    <citation type="submission" date="2019-05" db="EMBL/GenBank/DDBJ databases">
        <title>Mikania micrantha, genome provides insights into the molecular mechanism of rapid growth.</title>
        <authorList>
            <person name="Liu B."/>
        </authorList>
    </citation>
    <scope>NUCLEOTIDE SEQUENCE [LARGE SCALE GENOMIC DNA]</scope>
    <source>
        <strain evidence="1">NLD-2019</strain>
        <tissue evidence="1">Leaf</tissue>
    </source>
</reference>
<accession>A0A5N6LNA2</accession>
<sequence length="131" mass="15614">MDEFALMANHNHRIRNLLLTETETGNSNKAPKLLSLDDYPHWKYRFEIHINGVDTNLWMIIKGNDALKNIKSKALRKEFNNFMYVGNESLDELIARFYHLLSELYNYQVMTTTQDIHDFIQKIKEHEIENK</sequence>
<gene>
    <name evidence="1" type="ORF">E3N88_39875</name>
</gene>
<proteinExistence type="predicted"/>
<evidence type="ECO:0000313" key="2">
    <source>
        <dbReference type="Proteomes" id="UP000326396"/>
    </source>
</evidence>
<dbReference type="OrthoDB" id="1302458at2759"/>
<dbReference type="EMBL" id="SZYD01000019">
    <property type="protein sequence ID" value="KAD2392898.1"/>
    <property type="molecule type" value="Genomic_DNA"/>
</dbReference>
<evidence type="ECO:0000313" key="1">
    <source>
        <dbReference type="EMBL" id="KAD2392898.1"/>
    </source>
</evidence>
<protein>
    <submittedName>
        <fullName evidence="1">Uncharacterized protein</fullName>
    </submittedName>
</protein>
<keyword evidence="2" id="KW-1185">Reference proteome</keyword>
<dbReference type="AlphaFoldDB" id="A0A5N6LNA2"/>
<dbReference type="Proteomes" id="UP000326396">
    <property type="component" value="Linkage Group LG9"/>
</dbReference>
<organism evidence="1 2">
    <name type="scientific">Mikania micrantha</name>
    <name type="common">bitter vine</name>
    <dbReference type="NCBI Taxonomy" id="192012"/>
    <lineage>
        <taxon>Eukaryota</taxon>
        <taxon>Viridiplantae</taxon>
        <taxon>Streptophyta</taxon>
        <taxon>Embryophyta</taxon>
        <taxon>Tracheophyta</taxon>
        <taxon>Spermatophyta</taxon>
        <taxon>Magnoliopsida</taxon>
        <taxon>eudicotyledons</taxon>
        <taxon>Gunneridae</taxon>
        <taxon>Pentapetalae</taxon>
        <taxon>asterids</taxon>
        <taxon>campanulids</taxon>
        <taxon>Asterales</taxon>
        <taxon>Asteraceae</taxon>
        <taxon>Asteroideae</taxon>
        <taxon>Heliantheae alliance</taxon>
        <taxon>Eupatorieae</taxon>
        <taxon>Mikania</taxon>
    </lineage>
</organism>